<comment type="caution">
    <text evidence="6">The sequence shown here is derived from an EMBL/GenBank/DDBJ whole genome shotgun (WGS) entry which is preliminary data.</text>
</comment>
<dbReference type="Pfam" id="PF00109">
    <property type="entry name" value="ketoacyl-synt"/>
    <property type="match status" value="1"/>
</dbReference>
<evidence type="ECO:0000259" key="5">
    <source>
        <dbReference type="Pfam" id="PF08990"/>
    </source>
</evidence>
<proteinExistence type="predicted"/>
<evidence type="ECO:0000313" key="7">
    <source>
        <dbReference type="Proteomes" id="UP000037274"/>
    </source>
</evidence>
<dbReference type="Gene3D" id="3.40.47.10">
    <property type="match status" value="1"/>
</dbReference>
<protein>
    <recommendedName>
        <fullName evidence="8">Polyketide synthase</fullName>
    </recommendedName>
</protein>
<evidence type="ECO:0000256" key="2">
    <source>
        <dbReference type="ARBA" id="ARBA00022679"/>
    </source>
</evidence>
<organism evidence="6 7">
    <name type="scientific">Streptomyces leeuwenhoekii</name>
    <dbReference type="NCBI Taxonomy" id="1437453"/>
    <lineage>
        <taxon>Bacteria</taxon>
        <taxon>Bacillati</taxon>
        <taxon>Actinomycetota</taxon>
        <taxon>Actinomycetes</taxon>
        <taxon>Kitasatosporales</taxon>
        <taxon>Streptomycetaceae</taxon>
        <taxon>Streptomyces</taxon>
    </lineage>
</organism>
<dbReference type="EMBL" id="LFEH01000352">
    <property type="protein sequence ID" value="KMS65783.1"/>
    <property type="molecule type" value="Genomic_DNA"/>
</dbReference>
<gene>
    <name evidence="6" type="ORF">ACH49_30385</name>
</gene>
<keyword evidence="2" id="KW-0808">Transferase</keyword>
<feature type="non-terminal residue" evidence="6">
    <location>
        <position position="77"/>
    </location>
</feature>
<dbReference type="InterPro" id="IPR014030">
    <property type="entry name" value="Ketoacyl_synth_N"/>
</dbReference>
<dbReference type="SUPFAM" id="SSF53901">
    <property type="entry name" value="Thiolase-like"/>
    <property type="match status" value="1"/>
</dbReference>
<evidence type="ECO:0000313" key="6">
    <source>
        <dbReference type="EMBL" id="KMS65783.1"/>
    </source>
</evidence>
<accession>A0ABR5HQ22</accession>
<dbReference type="PANTHER" id="PTHR43775:SF51">
    <property type="entry name" value="INACTIVE PHENOLPHTHIOCEROL SYNTHESIS POLYKETIDE SYNTHASE TYPE I PKS1-RELATED"/>
    <property type="match status" value="1"/>
</dbReference>
<evidence type="ECO:0000256" key="1">
    <source>
        <dbReference type="ARBA" id="ARBA00001957"/>
    </source>
</evidence>
<dbReference type="InterPro" id="IPR016039">
    <property type="entry name" value="Thiolase-like"/>
</dbReference>
<feature type="domain" description="Polyketide synthase NorB/C/GfsB-E-like docking" evidence="5">
    <location>
        <begin position="15"/>
        <end position="43"/>
    </location>
</feature>
<dbReference type="InterPro" id="IPR050091">
    <property type="entry name" value="PKS_NRPS_Biosynth_Enz"/>
</dbReference>
<feature type="domain" description="Beta-ketoacyl synthase-like N-terminal" evidence="4">
    <location>
        <begin position="47"/>
        <end position="77"/>
    </location>
</feature>
<sequence length="77" mass="8787">MQIKLFSRGGAVSMASEEKLLDHLKWMTAELRQTKQRLQEVESEEQEPIAIVGMSCRFPGDVRSPEQLWRLVADGVD</sequence>
<dbReference type="PANTHER" id="PTHR43775">
    <property type="entry name" value="FATTY ACID SYNTHASE"/>
    <property type="match status" value="1"/>
</dbReference>
<dbReference type="InterPro" id="IPR015083">
    <property type="entry name" value="NorB/c/GfsB-D-like_docking"/>
</dbReference>
<name>A0ABR5HQ22_STRLW</name>
<comment type="cofactor">
    <cofactor evidence="1">
        <name>pantetheine 4'-phosphate</name>
        <dbReference type="ChEBI" id="CHEBI:47942"/>
    </cofactor>
</comment>
<evidence type="ECO:0000256" key="3">
    <source>
        <dbReference type="ARBA" id="ARBA00023268"/>
    </source>
</evidence>
<evidence type="ECO:0008006" key="8">
    <source>
        <dbReference type="Google" id="ProtNLM"/>
    </source>
</evidence>
<evidence type="ECO:0000259" key="4">
    <source>
        <dbReference type="Pfam" id="PF00109"/>
    </source>
</evidence>
<keyword evidence="3" id="KW-0511">Multifunctional enzyme</keyword>
<keyword evidence="7" id="KW-1185">Reference proteome</keyword>
<reference evidence="6 7" key="1">
    <citation type="submission" date="2015-06" db="EMBL/GenBank/DDBJ databases">
        <title>Draft genome sequence of Streptomyces leeuwenhoekii C58, which produces the novel lasso peptide, chaxapeptin.</title>
        <authorList>
            <person name="Yi Y."/>
            <person name="Hai D."/>
            <person name="Jaspars M."/>
            <person name="Sheng H."/>
            <person name="Rateb M.E."/>
            <person name="Bull A."/>
            <person name="Goodfellow M."/>
            <person name="Asenjo J.A."/>
            <person name="Ebel R."/>
        </authorList>
    </citation>
    <scope>NUCLEOTIDE SEQUENCE [LARGE SCALE GENOMIC DNA]</scope>
    <source>
        <strain evidence="6 7">C58</strain>
    </source>
</reference>
<dbReference type="Proteomes" id="UP000037274">
    <property type="component" value="Unassembled WGS sequence"/>
</dbReference>
<dbReference type="Pfam" id="PF08990">
    <property type="entry name" value="Docking"/>
    <property type="match status" value="1"/>
</dbReference>